<name>A0AA88GGF0_NAELO</name>
<organism evidence="1 2">
    <name type="scientific">Naegleria lovaniensis</name>
    <name type="common">Amoeba</name>
    <dbReference type="NCBI Taxonomy" id="51637"/>
    <lineage>
        <taxon>Eukaryota</taxon>
        <taxon>Discoba</taxon>
        <taxon>Heterolobosea</taxon>
        <taxon>Tetramitia</taxon>
        <taxon>Eutetramitia</taxon>
        <taxon>Vahlkampfiidae</taxon>
        <taxon>Naegleria</taxon>
    </lineage>
</organism>
<proteinExistence type="predicted"/>
<accession>A0AA88GGF0</accession>
<gene>
    <name evidence="1" type="ORF">C9374_010558</name>
</gene>
<keyword evidence="2" id="KW-1185">Reference proteome</keyword>
<dbReference type="Proteomes" id="UP000816034">
    <property type="component" value="Unassembled WGS sequence"/>
</dbReference>
<dbReference type="AlphaFoldDB" id="A0AA88GGF0"/>
<dbReference type="GeneID" id="68103012"/>
<comment type="caution">
    <text evidence="1">The sequence shown here is derived from an EMBL/GenBank/DDBJ whole genome shotgun (WGS) entry which is preliminary data.</text>
</comment>
<evidence type="ECO:0000313" key="1">
    <source>
        <dbReference type="EMBL" id="KAG2374814.1"/>
    </source>
</evidence>
<evidence type="ECO:0000313" key="2">
    <source>
        <dbReference type="Proteomes" id="UP000816034"/>
    </source>
</evidence>
<dbReference type="EMBL" id="PYSW02000043">
    <property type="protein sequence ID" value="KAG2374814.1"/>
    <property type="molecule type" value="Genomic_DNA"/>
</dbReference>
<sequence length="224" mass="26708">MLEKLKDENCSKRTEVFEEFMKDDHSISELAYKYDGGEQHLKAKNKRRWFFELLFPVCEDVNIRDNEDLEKVFNVNVRLFKYAQASVFEDLNFLQKYCKKADLLRYIPEKVCKKKLFLENVLWQMIKEAPEVIEYMPSDLVADEAIVTDGCRHNPDIFKYVNISLKNDFALVKKLSGISPKIVDYLSNEVKCGYTQKPYFQMPFHRKPKLSYYFVEGKQRRYCL</sequence>
<protein>
    <submittedName>
        <fullName evidence="1">Uncharacterized protein</fullName>
    </submittedName>
</protein>
<reference evidence="1 2" key="1">
    <citation type="journal article" date="2018" name="BMC Genomics">
        <title>The genome of Naegleria lovaniensis, the basis for a comparative approach to unravel pathogenicity factors of the human pathogenic amoeba N. fowleri.</title>
        <authorList>
            <person name="Liechti N."/>
            <person name="Schurch N."/>
            <person name="Bruggmann R."/>
            <person name="Wittwer M."/>
        </authorList>
    </citation>
    <scope>NUCLEOTIDE SEQUENCE [LARGE SCALE GENOMIC DNA]</scope>
    <source>
        <strain evidence="1 2">ATCC 30569</strain>
    </source>
</reference>
<dbReference type="RefSeq" id="XP_044543988.1">
    <property type="nucleotide sequence ID" value="XM_044686115.1"/>
</dbReference>